<dbReference type="SUPFAM" id="SSF53955">
    <property type="entry name" value="Lysozyme-like"/>
    <property type="match status" value="1"/>
</dbReference>
<evidence type="ECO:0000313" key="2">
    <source>
        <dbReference type="EMBL" id="KKM27723.1"/>
    </source>
</evidence>
<dbReference type="Gene3D" id="1.10.530.10">
    <property type="match status" value="1"/>
</dbReference>
<dbReference type="SUPFAM" id="SSF54106">
    <property type="entry name" value="LysM domain"/>
    <property type="match status" value="1"/>
</dbReference>
<dbReference type="InterPro" id="IPR018392">
    <property type="entry name" value="LysM"/>
</dbReference>
<evidence type="ECO:0000259" key="1">
    <source>
        <dbReference type="PROSITE" id="PS51782"/>
    </source>
</evidence>
<dbReference type="CDD" id="cd00254">
    <property type="entry name" value="LT-like"/>
    <property type="match status" value="1"/>
</dbReference>
<feature type="domain" description="LysM" evidence="1">
    <location>
        <begin position="147"/>
        <end position="197"/>
    </location>
</feature>
<name>A0A0F9L0M8_9ZZZZ</name>
<dbReference type="AlphaFoldDB" id="A0A0F9L0M8"/>
<dbReference type="PANTHER" id="PTHR34700:SF4">
    <property type="entry name" value="PHAGE-LIKE ELEMENT PBSX PROTEIN XKDP"/>
    <property type="match status" value="1"/>
</dbReference>
<comment type="caution">
    <text evidence="2">The sequence shown here is derived from an EMBL/GenBank/DDBJ whole genome shotgun (WGS) entry which is preliminary data.</text>
</comment>
<proteinExistence type="predicted"/>
<dbReference type="Pfam" id="PF01476">
    <property type="entry name" value="LysM"/>
    <property type="match status" value="1"/>
</dbReference>
<gene>
    <name evidence="2" type="ORF">LCGC14_1571860</name>
</gene>
<dbReference type="EMBL" id="LAZR01012268">
    <property type="protein sequence ID" value="KKM27723.1"/>
    <property type="molecule type" value="Genomic_DNA"/>
</dbReference>
<dbReference type="PROSITE" id="PS51782">
    <property type="entry name" value="LYSM"/>
    <property type="match status" value="1"/>
</dbReference>
<reference evidence="2" key="1">
    <citation type="journal article" date="2015" name="Nature">
        <title>Complex archaea that bridge the gap between prokaryotes and eukaryotes.</title>
        <authorList>
            <person name="Spang A."/>
            <person name="Saw J.H."/>
            <person name="Jorgensen S.L."/>
            <person name="Zaremba-Niedzwiedzka K."/>
            <person name="Martijn J."/>
            <person name="Lind A.E."/>
            <person name="van Eijk R."/>
            <person name="Schleper C."/>
            <person name="Guy L."/>
            <person name="Ettema T.J."/>
        </authorList>
    </citation>
    <scope>NUCLEOTIDE SEQUENCE</scope>
</reference>
<dbReference type="Pfam" id="PF01464">
    <property type="entry name" value="SLT"/>
    <property type="match status" value="1"/>
</dbReference>
<dbReference type="Gene3D" id="3.10.350.10">
    <property type="entry name" value="LysM domain"/>
    <property type="match status" value="1"/>
</dbReference>
<dbReference type="SMART" id="SM00257">
    <property type="entry name" value="LysM"/>
    <property type="match status" value="1"/>
</dbReference>
<dbReference type="InterPro" id="IPR023346">
    <property type="entry name" value="Lysozyme-like_dom_sf"/>
</dbReference>
<dbReference type="InterPro" id="IPR052196">
    <property type="entry name" value="Bact_Kbp"/>
</dbReference>
<dbReference type="InterPro" id="IPR036779">
    <property type="entry name" value="LysM_dom_sf"/>
</dbReference>
<dbReference type="InterPro" id="IPR008258">
    <property type="entry name" value="Transglycosylase_SLT_dom_1"/>
</dbReference>
<dbReference type="CDD" id="cd00118">
    <property type="entry name" value="LysM"/>
    <property type="match status" value="1"/>
</dbReference>
<accession>A0A0F9L0M8</accession>
<dbReference type="PANTHER" id="PTHR34700">
    <property type="entry name" value="POTASSIUM BINDING PROTEIN KBP"/>
    <property type="match status" value="1"/>
</dbReference>
<protein>
    <recommendedName>
        <fullName evidence="1">LysM domain-containing protein</fullName>
    </recommendedName>
</protein>
<sequence length="198" mass="21578">MARFTKAVKDEAIRGAQRYAVPVSTLLGIWKVESGFDPLALGDLNADNAAYSYGIGQLHVKGAGHGFHPRKLLNLVFNANLSARYFGGCVKAFPGKPRLAISAYNQGVSGTKEKGESVNKGYIDAVIAAAKEFGELDAIKPSKAEARRYTVKGNDSLWKIAQRFYDDGREWERIYAANVTIIGPDPDLIHPGQELIIP</sequence>
<organism evidence="2">
    <name type="scientific">marine sediment metagenome</name>
    <dbReference type="NCBI Taxonomy" id="412755"/>
    <lineage>
        <taxon>unclassified sequences</taxon>
        <taxon>metagenomes</taxon>
        <taxon>ecological metagenomes</taxon>
    </lineage>
</organism>